<dbReference type="Proteomes" id="UP000885986">
    <property type="component" value="Unassembled WGS sequence"/>
</dbReference>
<dbReference type="EMBL" id="DSDS01000108">
    <property type="protein sequence ID" value="HET97987.1"/>
    <property type="molecule type" value="Genomic_DNA"/>
</dbReference>
<comment type="caution">
    <text evidence="10">The sequence shown here is derived from an EMBL/GenBank/DDBJ whole genome shotgun (WGS) entry which is preliminary data.</text>
</comment>
<feature type="transmembrane region" description="Helical" evidence="9">
    <location>
        <begin position="59"/>
        <end position="82"/>
    </location>
</feature>
<comment type="similarity">
    <text evidence="2">Belongs to the CPA3 antiporters (TC 2.A.63) subunit F family.</text>
</comment>
<evidence type="ECO:0000256" key="3">
    <source>
        <dbReference type="ARBA" id="ARBA00022448"/>
    </source>
</evidence>
<sequence length="119" mass="12796">MEQFLIAIGVAILLLMLTSLYRVVRGPTVIDRILGVNVIGTKTAVLIIIIGTLSARVEMFIDIALAYALLNFITTIAAARFYQRQSQPVLPEVEEAEPAPSAPPTVEHPKTTGEGSHAA</sequence>
<protein>
    <submittedName>
        <fullName evidence="10">PH regulation protein F</fullName>
    </submittedName>
</protein>
<dbReference type="GO" id="GO:0015385">
    <property type="term" value="F:sodium:proton antiporter activity"/>
    <property type="evidence" value="ECO:0007669"/>
    <property type="project" value="TreeGrafter"/>
</dbReference>
<gene>
    <name evidence="10" type="ORF">ENN98_04730</name>
</gene>
<dbReference type="InterPro" id="IPR007208">
    <property type="entry name" value="MrpF/PhaF-like"/>
</dbReference>
<name>A0A7C2THM8_9BACT</name>
<dbReference type="PANTHER" id="PTHR34702:SF1">
    <property type="entry name" value="NA(+)_H(+) ANTIPORTER SUBUNIT F"/>
    <property type="match status" value="1"/>
</dbReference>
<feature type="region of interest" description="Disordered" evidence="8">
    <location>
        <begin position="91"/>
        <end position="119"/>
    </location>
</feature>
<organism evidence="10">
    <name type="scientific">Desulfurivibrio alkaliphilus</name>
    <dbReference type="NCBI Taxonomy" id="427923"/>
    <lineage>
        <taxon>Bacteria</taxon>
        <taxon>Pseudomonadati</taxon>
        <taxon>Thermodesulfobacteriota</taxon>
        <taxon>Desulfobulbia</taxon>
        <taxon>Desulfobulbales</taxon>
        <taxon>Desulfobulbaceae</taxon>
        <taxon>Desulfurivibrio</taxon>
    </lineage>
</organism>
<evidence type="ECO:0000256" key="1">
    <source>
        <dbReference type="ARBA" id="ARBA00004651"/>
    </source>
</evidence>
<keyword evidence="7 9" id="KW-0472">Membrane</keyword>
<dbReference type="GO" id="GO:0005886">
    <property type="term" value="C:plasma membrane"/>
    <property type="evidence" value="ECO:0007669"/>
    <property type="project" value="UniProtKB-SubCell"/>
</dbReference>
<evidence type="ECO:0000256" key="6">
    <source>
        <dbReference type="ARBA" id="ARBA00022989"/>
    </source>
</evidence>
<accession>A0A7C2THM8</accession>
<dbReference type="Pfam" id="PF04066">
    <property type="entry name" value="MrpF_PhaF"/>
    <property type="match status" value="1"/>
</dbReference>
<feature type="transmembrane region" description="Helical" evidence="9">
    <location>
        <begin position="6"/>
        <end position="24"/>
    </location>
</feature>
<evidence type="ECO:0000256" key="8">
    <source>
        <dbReference type="SAM" id="MobiDB-lite"/>
    </source>
</evidence>
<evidence type="ECO:0000256" key="2">
    <source>
        <dbReference type="ARBA" id="ARBA00009212"/>
    </source>
</evidence>
<keyword evidence="6 9" id="KW-1133">Transmembrane helix</keyword>
<dbReference type="PANTHER" id="PTHR34702">
    <property type="entry name" value="NA(+)/H(+) ANTIPORTER SUBUNIT F1"/>
    <property type="match status" value="1"/>
</dbReference>
<evidence type="ECO:0000256" key="4">
    <source>
        <dbReference type="ARBA" id="ARBA00022475"/>
    </source>
</evidence>
<keyword evidence="4" id="KW-1003">Cell membrane</keyword>
<evidence type="ECO:0000256" key="9">
    <source>
        <dbReference type="SAM" id="Phobius"/>
    </source>
</evidence>
<keyword evidence="5 9" id="KW-0812">Transmembrane</keyword>
<reference evidence="10" key="1">
    <citation type="journal article" date="2020" name="mSystems">
        <title>Genome- and Community-Level Interaction Insights into Carbon Utilization and Element Cycling Functions of Hydrothermarchaeota in Hydrothermal Sediment.</title>
        <authorList>
            <person name="Zhou Z."/>
            <person name="Liu Y."/>
            <person name="Xu W."/>
            <person name="Pan J."/>
            <person name="Luo Z.H."/>
            <person name="Li M."/>
        </authorList>
    </citation>
    <scope>NUCLEOTIDE SEQUENCE [LARGE SCALE GENOMIC DNA]</scope>
    <source>
        <strain evidence="10">SpSt-1224</strain>
    </source>
</reference>
<evidence type="ECO:0000256" key="5">
    <source>
        <dbReference type="ARBA" id="ARBA00022692"/>
    </source>
</evidence>
<evidence type="ECO:0000313" key="10">
    <source>
        <dbReference type="EMBL" id="HET97987.1"/>
    </source>
</evidence>
<comment type="subcellular location">
    <subcellularLocation>
        <location evidence="1">Cell membrane</location>
        <topology evidence="1">Multi-pass membrane protein</topology>
    </subcellularLocation>
</comment>
<dbReference type="AlphaFoldDB" id="A0A7C2THM8"/>
<keyword evidence="3" id="KW-0813">Transport</keyword>
<proteinExistence type="inferred from homology"/>
<evidence type="ECO:0000256" key="7">
    <source>
        <dbReference type="ARBA" id="ARBA00023136"/>
    </source>
</evidence>
<feature type="transmembrane region" description="Helical" evidence="9">
    <location>
        <begin position="33"/>
        <end position="53"/>
    </location>
</feature>